<dbReference type="Proteomes" id="UP000254631">
    <property type="component" value="Unassembled WGS sequence"/>
</dbReference>
<accession>A0A378K6E6</accession>
<evidence type="ECO:0000313" key="1">
    <source>
        <dbReference type="EMBL" id="STX80498.1"/>
    </source>
</evidence>
<organism evidence="1 2">
    <name type="scientific">Legionella pneumophila</name>
    <dbReference type="NCBI Taxonomy" id="446"/>
    <lineage>
        <taxon>Bacteria</taxon>
        <taxon>Pseudomonadati</taxon>
        <taxon>Pseudomonadota</taxon>
        <taxon>Gammaproteobacteria</taxon>
        <taxon>Legionellales</taxon>
        <taxon>Legionellaceae</taxon>
        <taxon>Legionella</taxon>
    </lineage>
</organism>
<name>A0A378K6E6_LEGPN</name>
<dbReference type="EMBL" id="UGOL01000001">
    <property type="protein sequence ID" value="STX80498.1"/>
    <property type="molecule type" value="Genomic_DNA"/>
</dbReference>
<protein>
    <submittedName>
        <fullName evidence="1">Putative FlgJ-like protein</fullName>
    </submittedName>
</protein>
<proteinExistence type="predicted"/>
<sequence>MKKREKSTVMQYKKFVDMDVTAVELRLHPNAKEFLFEHYVTMRKVFSDVLGQIETDYISIALINSKGQIFFISSKPSIEQNLIEKNLWLFDGSYQTNFVYQDEPKLWAELSHWNCAEEIEKYKQIEPGLITGISIPTDYDSYRAVISCGLKRINPNVQSKSPAHCDRLLAMGKFALRNLQQYLTFPDKLPSVSTKPKLTLIINQQVNYERTPG</sequence>
<reference evidence="1 2" key="1">
    <citation type="submission" date="2018-06" db="EMBL/GenBank/DDBJ databases">
        <authorList>
            <consortium name="Pathogen Informatics"/>
            <person name="Doyle S."/>
        </authorList>
    </citation>
    <scope>NUCLEOTIDE SEQUENCE [LARGE SCALE GENOMIC DNA]</scope>
    <source>
        <strain evidence="1 2">NCTC12000</strain>
    </source>
</reference>
<gene>
    <name evidence="1" type="ORF">NCTC12000_02514</name>
</gene>
<dbReference type="AlphaFoldDB" id="A0A378K6E6"/>
<evidence type="ECO:0000313" key="2">
    <source>
        <dbReference type="Proteomes" id="UP000254631"/>
    </source>
</evidence>